<evidence type="ECO:0000313" key="5">
    <source>
        <dbReference type="Proteomes" id="UP000829999"/>
    </source>
</evidence>
<feature type="chain" id="PRO_5040317718" evidence="3">
    <location>
        <begin position="19"/>
        <end position="1618"/>
    </location>
</feature>
<evidence type="ECO:0000259" key="4">
    <source>
        <dbReference type="PROSITE" id="PS50240"/>
    </source>
</evidence>
<dbReference type="Pfam" id="PF18322">
    <property type="entry name" value="CLIP_1"/>
    <property type="match status" value="1"/>
</dbReference>
<evidence type="ECO:0000256" key="3">
    <source>
        <dbReference type="SAM" id="SignalP"/>
    </source>
</evidence>
<dbReference type="PROSITE" id="PS50240">
    <property type="entry name" value="TRYPSIN_DOM"/>
    <property type="match status" value="1"/>
</dbReference>
<evidence type="ECO:0000256" key="1">
    <source>
        <dbReference type="ARBA" id="ARBA00023157"/>
    </source>
</evidence>
<dbReference type="GeneID" id="118280292"/>
<dbReference type="InterPro" id="IPR009003">
    <property type="entry name" value="Peptidase_S1_PA"/>
</dbReference>
<protein>
    <submittedName>
        <fullName evidence="6">Uncharacterized protein LOC118280292</fullName>
    </submittedName>
</protein>
<dbReference type="Pfam" id="PF00089">
    <property type="entry name" value="Trypsin"/>
    <property type="match status" value="1"/>
</dbReference>
<organism evidence="5 6">
    <name type="scientific">Spodoptera frugiperda</name>
    <name type="common">Fall armyworm</name>
    <dbReference type="NCBI Taxonomy" id="7108"/>
    <lineage>
        <taxon>Eukaryota</taxon>
        <taxon>Metazoa</taxon>
        <taxon>Ecdysozoa</taxon>
        <taxon>Arthropoda</taxon>
        <taxon>Hexapoda</taxon>
        <taxon>Insecta</taxon>
        <taxon>Pterygota</taxon>
        <taxon>Neoptera</taxon>
        <taxon>Endopterygota</taxon>
        <taxon>Lepidoptera</taxon>
        <taxon>Glossata</taxon>
        <taxon>Ditrysia</taxon>
        <taxon>Noctuoidea</taxon>
        <taxon>Noctuidae</taxon>
        <taxon>Amphipyrinae</taxon>
        <taxon>Spodoptera</taxon>
    </lineage>
</organism>
<dbReference type="OrthoDB" id="10064156at2759"/>
<name>A0A9R0E2Y8_SPOFR</name>
<dbReference type="SUPFAM" id="SSF50494">
    <property type="entry name" value="Trypsin-like serine proteases"/>
    <property type="match status" value="1"/>
</dbReference>
<dbReference type="PANTHER" id="PTHR24256">
    <property type="entry name" value="TRYPTASE-RELATED"/>
    <property type="match status" value="1"/>
</dbReference>
<dbReference type="Proteomes" id="UP000829999">
    <property type="component" value="Chromosome 21"/>
</dbReference>
<accession>A0A9R0E2Y8</accession>
<dbReference type="InterPro" id="IPR043504">
    <property type="entry name" value="Peptidase_S1_PA_chymotrypsin"/>
</dbReference>
<feature type="domain" description="Peptidase S1" evidence="4">
    <location>
        <begin position="1086"/>
        <end position="1338"/>
    </location>
</feature>
<dbReference type="GO" id="GO:0004252">
    <property type="term" value="F:serine-type endopeptidase activity"/>
    <property type="evidence" value="ECO:0007669"/>
    <property type="project" value="InterPro"/>
</dbReference>
<gene>
    <name evidence="6" type="primary">LOC118280292</name>
</gene>
<comment type="similarity">
    <text evidence="2">Belongs to the peptidase S1 family. CLIP subfamily.</text>
</comment>
<dbReference type="InterPro" id="IPR040973">
    <property type="entry name" value="CLIP_SPH_Scar"/>
</dbReference>
<keyword evidence="5" id="KW-1185">Reference proteome</keyword>
<dbReference type="Gene3D" id="2.40.10.10">
    <property type="entry name" value="Trypsin-like serine proteases"/>
    <property type="match status" value="2"/>
</dbReference>
<dbReference type="RefSeq" id="XP_050557740.1">
    <property type="nucleotide sequence ID" value="XM_050701783.1"/>
</dbReference>
<reference evidence="6" key="1">
    <citation type="submission" date="2025-08" db="UniProtKB">
        <authorList>
            <consortium name="RefSeq"/>
        </authorList>
    </citation>
    <scope>IDENTIFICATION</scope>
    <source>
        <tissue evidence="6">Whole larval tissue</tissue>
    </source>
</reference>
<dbReference type="InterPro" id="IPR001254">
    <property type="entry name" value="Trypsin_dom"/>
</dbReference>
<sequence>MKPLFSIVVAILVIAANAHPENIEQVKELPQSHEPVLEAEASEPQARTERCTACAGTHSLKSPKELLASLKTLPNAEVHTQSTFEECSSEKGCAGVKIKDGKIVQKFGNLQAFKAAANADAANEFQFQAAGNSVFEGGVANGGPFWWMNEQNSPFKNAGAGGSFEKFSKSSSSFTSSSNTGAGGVDLGANPFLNGGFSKLAGNAGFTGAGGNFAGSQSFESSSSTKEIDISKNPFLSGGATGFGGQNSFGSAQGNFGAGQSGFNSFSSGSSSNFGSSGSGYTGSSPSPFAASSGANVNLIQNSQKNEFDYAQQTQQNIDEIFQSTGNVNAHDNSGGDLQQTCAGQGYVCVLKSQCNNGVVNTNGGGLLQANTQKQYCNTRTEICCRIETSGAGIQGSLGVGSGFQASQGSGVFQGSSQGSQSSFGAGFNGNRGSGFGTQFASGSGFNSNKFGASGSGFGSGFKSTSQSNFIETDSFSAGSDNSGVYRPGAVGSGLKPGVPYLPPVDTSSSGSNVVTASYLPPVVTTPRPFSPRPVTTPRPYSTPKPYVPSTGAPGYLPPDVTGADSNVNTFTTSYSEGSTILDETLTTQRPLIPIVPIGDLPAGCAAALKCTPIEYCTAEGIISNTTVVLTRDQEAYRVPLTDCKDLASGIIGKCCRDPFYTDPWPVNQLGQWVPGAFGNDGKYVPDNRGSSNNQPGVTVRPPITGSTLLNTNLGPTPKPILPVGPNQVTQGFAATTVTPGSFVQKTQYGQGSYSQGGQGQVAIQGQGKYGVAGQGSQGAGFGITQGGGQVIKQGQGVTVSRGQGFGVSQGFGQGIRQGSGSAVVQGGGFGVSQGQGQIVTQGQGQLVSQGQGVGVIQGQGQGVRQGSGQFVSQGQGVGVIQGGGQGVIQGGGQVVTQGQGFAVTQGQRQGVSQGVGIGVVQGEGVGVSRGQGFAVTGGQGQYTTQGQGTLVSRGQGQTVSQGVGFGVTQGQGSAVSQGQGFGVSQGQGFGISQGGGVGVSQGNGFRVSQGGGFGVSQGIGFGVQQGQGQAILQGQGQKLIQGGGSYSINGGGFGVENEFAESVQRVYLPRYTGSGECGILNPQKPYGNRKDLEVDFAEIPWQAMVLLQTNRSLLCGGVITRPDVVITSASCVEGLKAENVLIKGGEWKLGIDEEPLPFQIVQVKTILRHPGYKAGNYVNDAAILVLSENLRLAKNIWPICLPSSKDTLDAFYNGAGECIVTGWGKSVLQAHLLGSIMHSMNVSLLNPGECESKITQDYPHLLEHYSQDSCVCGQPTNPANNICKVDIGSALACTTGDNHYVLRGIYSWDSGCQTGNQLASFYKFDLEWYEWAIGLIESVRFEKYTVIKVTKNKIITQGTGTKTTYGTGVQGTTGFGIKGSSGFGIKGSSAAIKGSGATATAVAGSGLGIKGFEVSGSGAGLGIKGFGLAGQGQSGQFTQFGSANFGTGSGEFSTEVKGPIQKTFTTTITEKKFFQTEPKFVTYTTKPEIISYTTKPEIVTFTTKPEIVTFTTKPEYFTYTTKPKYVTYTTKPEIVTYTTKPEIVTYTTKPEIITYTTKPKIVTYTTKPQIIRYDYQTSGSQTNQQVVAPSVSFNPSFSEVVGAGHVHDAKCKCLEGK</sequence>
<feature type="signal peptide" evidence="3">
    <location>
        <begin position="1"/>
        <end position="18"/>
    </location>
</feature>
<dbReference type="InterPro" id="IPR041515">
    <property type="entry name" value="PPAF-2-like_Clip"/>
</dbReference>
<evidence type="ECO:0000313" key="6">
    <source>
        <dbReference type="RefSeq" id="XP_050557740.1"/>
    </source>
</evidence>
<proteinExistence type="inferred from homology"/>
<keyword evidence="3" id="KW-0732">Signal</keyword>
<evidence type="ECO:0000256" key="2">
    <source>
        <dbReference type="ARBA" id="ARBA00024195"/>
    </source>
</evidence>
<keyword evidence="1" id="KW-1015">Disulfide bond</keyword>
<dbReference type="SMART" id="SM00020">
    <property type="entry name" value="Tryp_SPc"/>
    <property type="match status" value="1"/>
</dbReference>
<dbReference type="InterPro" id="IPR051487">
    <property type="entry name" value="Ser/Thr_Proteases_Immune/Dev"/>
</dbReference>
<dbReference type="GO" id="GO:0006508">
    <property type="term" value="P:proteolysis"/>
    <property type="evidence" value="ECO:0007669"/>
    <property type="project" value="InterPro"/>
</dbReference>
<dbReference type="Pfam" id="PF18399">
    <property type="entry name" value="CLIP_SPH_Scar"/>
    <property type="match status" value="1"/>
</dbReference>